<keyword evidence="2" id="KW-1185">Reference proteome</keyword>
<dbReference type="AlphaFoldDB" id="A0A172XRF2"/>
<dbReference type="EMBL" id="CP015199">
    <property type="protein sequence ID" value="ANF49589.1"/>
    <property type="molecule type" value="Genomic_DNA"/>
</dbReference>
<evidence type="ECO:0008006" key="3">
    <source>
        <dbReference type="Google" id="ProtNLM"/>
    </source>
</evidence>
<dbReference type="SUPFAM" id="SSF109854">
    <property type="entry name" value="DinB/YfiT-like putative metalloenzymes"/>
    <property type="match status" value="1"/>
</dbReference>
<dbReference type="RefSeq" id="WP_066750980.1">
    <property type="nucleotide sequence ID" value="NZ_CP015199.1"/>
</dbReference>
<sequence length="165" mass="19663">MEHSTSIGESIWTQFGASLDMLENAIVMYPKEHWDTEREFWYTSYHCIFWTDYYLTTDPSKFVPPVPFTFSEFDPSGKLPDRTYTKIEVLTYLEHCRQKAYLLTSELTTEKLNERWINEYKNYSLLEILIYNIRHIQHHSAQLNLFLRQTIDNAPGWVGQAKKPI</sequence>
<gene>
    <name evidence="1" type="ORF">A0O34_03055</name>
</gene>
<dbReference type="OrthoDB" id="9799598at2"/>
<proteinExistence type="predicted"/>
<evidence type="ECO:0000313" key="1">
    <source>
        <dbReference type="EMBL" id="ANF49589.1"/>
    </source>
</evidence>
<dbReference type="Gene3D" id="1.20.120.450">
    <property type="entry name" value="dinb family like domain"/>
    <property type="match status" value="1"/>
</dbReference>
<dbReference type="InterPro" id="IPR034660">
    <property type="entry name" value="DinB/YfiT-like"/>
</dbReference>
<reference evidence="1 2" key="1">
    <citation type="submission" date="2016-04" db="EMBL/GenBank/DDBJ databases">
        <title>Complete Genome Sequence of Chryseobacterium sp. IHBB 10212.</title>
        <authorList>
            <person name="Pal M."/>
            <person name="Swarnkar M.K."/>
            <person name="Kaushal K."/>
            <person name="Chhibber S."/>
            <person name="Singh A.K."/>
            <person name="Gulati A."/>
        </authorList>
    </citation>
    <scope>NUCLEOTIDE SEQUENCE [LARGE SCALE GENOMIC DNA]</scope>
    <source>
        <strain evidence="1 2">IHBB 10212</strain>
    </source>
</reference>
<dbReference type="KEGG" id="chh:A0O34_03055"/>
<protein>
    <recommendedName>
        <fullName evidence="3">DinB-like domain-containing protein</fullName>
    </recommendedName>
</protein>
<organism evidence="1 2">
    <name type="scientific">Chryseobacterium glaciei</name>
    <dbReference type="NCBI Taxonomy" id="1685010"/>
    <lineage>
        <taxon>Bacteria</taxon>
        <taxon>Pseudomonadati</taxon>
        <taxon>Bacteroidota</taxon>
        <taxon>Flavobacteriia</taxon>
        <taxon>Flavobacteriales</taxon>
        <taxon>Weeksellaceae</taxon>
        <taxon>Chryseobacterium group</taxon>
        <taxon>Chryseobacterium</taxon>
    </lineage>
</organism>
<evidence type="ECO:0000313" key="2">
    <source>
        <dbReference type="Proteomes" id="UP000077824"/>
    </source>
</evidence>
<name>A0A172XRF2_9FLAO</name>
<dbReference type="Proteomes" id="UP000077824">
    <property type="component" value="Chromosome"/>
</dbReference>
<accession>A0A172XRF2</accession>